<reference evidence="10 11" key="1">
    <citation type="submission" date="2018-07" db="EMBL/GenBank/DDBJ databases">
        <title>Genomic Encyclopedia of Type Strains, Phase III (KMG-III): the genomes of soil and plant-associated and newly described type strains.</title>
        <authorList>
            <person name="Whitman W."/>
        </authorList>
    </citation>
    <scope>NUCLEOTIDE SEQUENCE [LARGE SCALE GENOMIC DNA]</scope>
    <source>
        <strain evidence="10 11">CECT 7506</strain>
    </source>
</reference>
<evidence type="ECO:0000256" key="3">
    <source>
        <dbReference type="ARBA" id="ARBA00023001"/>
    </source>
</evidence>
<dbReference type="InterPro" id="IPR050386">
    <property type="entry name" value="Glycosyl_hydrolase_5"/>
</dbReference>
<keyword evidence="11" id="KW-1185">Reference proteome</keyword>
<comment type="similarity">
    <text evidence="1 7">Belongs to the glycosyl hydrolase 5 (cellulase A) family.</text>
</comment>
<keyword evidence="6" id="KW-0624">Polysaccharide degradation</keyword>
<organism evidence="10 11">
    <name type="scientific">Paenibacillus prosopidis</name>
    <dbReference type="NCBI Taxonomy" id="630520"/>
    <lineage>
        <taxon>Bacteria</taxon>
        <taxon>Bacillati</taxon>
        <taxon>Bacillota</taxon>
        <taxon>Bacilli</taxon>
        <taxon>Bacillales</taxon>
        <taxon>Paenibacillaceae</taxon>
        <taxon>Paenibacillus</taxon>
    </lineage>
</organism>
<evidence type="ECO:0000256" key="7">
    <source>
        <dbReference type="RuleBase" id="RU361153"/>
    </source>
</evidence>
<evidence type="ECO:0000313" key="11">
    <source>
        <dbReference type="Proteomes" id="UP000252415"/>
    </source>
</evidence>
<dbReference type="EMBL" id="QPJD01000006">
    <property type="protein sequence ID" value="RCW48416.1"/>
    <property type="molecule type" value="Genomic_DNA"/>
</dbReference>
<evidence type="ECO:0000259" key="9">
    <source>
        <dbReference type="Pfam" id="PF00150"/>
    </source>
</evidence>
<evidence type="ECO:0000256" key="6">
    <source>
        <dbReference type="ARBA" id="ARBA00023326"/>
    </source>
</evidence>
<feature type="signal peptide" evidence="8">
    <location>
        <begin position="1"/>
        <end position="27"/>
    </location>
</feature>
<comment type="caution">
    <text evidence="10">The sequence shown here is derived from an EMBL/GenBank/DDBJ whole genome shotgun (WGS) entry which is preliminary data.</text>
</comment>
<evidence type="ECO:0000256" key="2">
    <source>
        <dbReference type="ARBA" id="ARBA00022801"/>
    </source>
</evidence>
<dbReference type="Pfam" id="PF00150">
    <property type="entry name" value="Cellulase"/>
    <property type="match status" value="1"/>
</dbReference>
<name>A0A368W368_9BACL</name>
<keyword evidence="5 7" id="KW-0326">Glycosidase</keyword>
<feature type="chain" id="PRO_5038861842" evidence="8">
    <location>
        <begin position="28"/>
        <end position="616"/>
    </location>
</feature>
<dbReference type="PANTHER" id="PTHR31297">
    <property type="entry name" value="GLUCAN ENDO-1,6-BETA-GLUCOSIDASE B"/>
    <property type="match status" value="1"/>
</dbReference>
<dbReference type="SUPFAM" id="SSF51445">
    <property type="entry name" value="(Trans)glycosidases"/>
    <property type="match status" value="1"/>
</dbReference>
<dbReference type="GO" id="GO:0009986">
    <property type="term" value="C:cell surface"/>
    <property type="evidence" value="ECO:0007669"/>
    <property type="project" value="TreeGrafter"/>
</dbReference>
<keyword evidence="8" id="KW-0732">Signal</keyword>
<dbReference type="Proteomes" id="UP000252415">
    <property type="component" value="Unassembled WGS sequence"/>
</dbReference>
<evidence type="ECO:0000256" key="5">
    <source>
        <dbReference type="ARBA" id="ARBA00023295"/>
    </source>
</evidence>
<dbReference type="GO" id="GO:0008422">
    <property type="term" value="F:beta-glucosidase activity"/>
    <property type="evidence" value="ECO:0007669"/>
    <property type="project" value="TreeGrafter"/>
</dbReference>
<accession>A0A368W368</accession>
<protein>
    <submittedName>
        <fullName evidence="10">Aryl-phospho-beta-D-glucosidase BglC (GH1 family)</fullName>
    </submittedName>
</protein>
<dbReference type="RefSeq" id="WP_220271151.1">
    <property type="nucleotide sequence ID" value="NZ_QPJD01000006.1"/>
</dbReference>
<dbReference type="GO" id="GO:0030245">
    <property type="term" value="P:cellulose catabolic process"/>
    <property type="evidence" value="ECO:0007669"/>
    <property type="project" value="UniProtKB-KW"/>
</dbReference>
<dbReference type="InterPro" id="IPR001547">
    <property type="entry name" value="Glyco_hydro_5"/>
</dbReference>
<evidence type="ECO:0000256" key="8">
    <source>
        <dbReference type="SAM" id="SignalP"/>
    </source>
</evidence>
<sequence>MKTSKKSRGFTKSIISLCKSASLLLMAAALTVSMGSSLTEIPDKAFAADSTGSEATAEMREITTMELVKEMGIGINLGNTLEATGSWINGTSVTNYETAWGSPVITEEMIKGYANEGFGVLRIPVAWSNMMGEDYTINPSYLGRAKEVVDWALDSDMYVILNIHWDGGWFEKFPSEKEESMYKYTRIWTQLTEAFKNYDDHLMFESFNEEGVWPDLWNFYGSDDGKEEAYALLNEINQRFVDIVRGSGGNNKQRHLLVGGYVTDIEKTVDELYKLPNDPQNRCAVSVHYYTPATFAILEEDASWGTARTEWGTDEDFAELNRLMDMVKTRFIDNGIPVIMGEFGVATKNKTQEMIRLYLSSVNSAAYSRGITPVLWDVTNLHYNRDIFEMNDKVLLEQLMAVKANSAPTASITSYQDGQAINLNSPQIDWTFLDADDADVQAAYQVQASSNGWETVDVDSGELAGASGSYTLNGLADGDWSIRVRAKDNRGAWSEWAYRSLGINTVAPTLNVVLDKETLWPANNKLVKVTATVETDVELSQVELLSITPSIAVGSYESMVQEADFGTFDTEFKLLAKKAKGKEPLVYTITYKAIDQAGNVTEADVTVTVPHDQSGK</sequence>
<proteinExistence type="inferred from homology"/>
<keyword evidence="3" id="KW-0136">Cellulose degradation</keyword>
<feature type="domain" description="Glycoside hydrolase family 5" evidence="9">
    <location>
        <begin position="85"/>
        <end position="380"/>
    </location>
</feature>
<dbReference type="InterPro" id="IPR013783">
    <property type="entry name" value="Ig-like_fold"/>
</dbReference>
<evidence type="ECO:0000313" key="10">
    <source>
        <dbReference type="EMBL" id="RCW48416.1"/>
    </source>
</evidence>
<keyword evidence="4" id="KW-0119">Carbohydrate metabolism</keyword>
<evidence type="ECO:0000256" key="1">
    <source>
        <dbReference type="ARBA" id="ARBA00005641"/>
    </source>
</evidence>
<evidence type="ECO:0000256" key="4">
    <source>
        <dbReference type="ARBA" id="ARBA00023277"/>
    </source>
</evidence>
<dbReference type="Gene3D" id="3.20.20.80">
    <property type="entry name" value="Glycosidases"/>
    <property type="match status" value="1"/>
</dbReference>
<dbReference type="PANTHER" id="PTHR31297:SF41">
    <property type="entry name" value="ENDOGLUCANASE, PUTATIVE (AFU_ORTHOLOGUE AFUA_5G01830)-RELATED"/>
    <property type="match status" value="1"/>
</dbReference>
<dbReference type="AlphaFoldDB" id="A0A368W368"/>
<dbReference type="Pfam" id="PF25788">
    <property type="entry name" value="Ig_Rha78A_N"/>
    <property type="match status" value="1"/>
</dbReference>
<gene>
    <name evidence="10" type="ORF">DFP97_106116</name>
</gene>
<keyword evidence="2 7" id="KW-0378">Hydrolase</keyword>
<dbReference type="InterPro" id="IPR017853">
    <property type="entry name" value="GH"/>
</dbReference>
<dbReference type="GO" id="GO:0005576">
    <property type="term" value="C:extracellular region"/>
    <property type="evidence" value="ECO:0007669"/>
    <property type="project" value="TreeGrafter"/>
</dbReference>
<dbReference type="Gene3D" id="2.60.40.10">
    <property type="entry name" value="Immunoglobulins"/>
    <property type="match status" value="1"/>
</dbReference>